<keyword evidence="2" id="KW-1185">Reference proteome</keyword>
<protein>
    <submittedName>
        <fullName evidence="1">Uncharacterized protein</fullName>
    </submittedName>
</protein>
<name>A0A4D6LMM3_VIGUN</name>
<proteinExistence type="predicted"/>
<dbReference type="EMBL" id="CP039348">
    <property type="protein sequence ID" value="QCD89284.1"/>
    <property type="molecule type" value="Genomic_DNA"/>
</dbReference>
<evidence type="ECO:0000313" key="2">
    <source>
        <dbReference type="Proteomes" id="UP000501690"/>
    </source>
</evidence>
<gene>
    <name evidence="1" type="ORF">DEO72_LG4g228</name>
</gene>
<accession>A0A4D6LMM3</accession>
<organism evidence="1 2">
    <name type="scientific">Vigna unguiculata</name>
    <name type="common">Cowpea</name>
    <dbReference type="NCBI Taxonomy" id="3917"/>
    <lineage>
        <taxon>Eukaryota</taxon>
        <taxon>Viridiplantae</taxon>
        <taxon>Streptophyta</taxon>
        <taxon>Embryophyta</taxon>
        <taxon>Tracheophyta</taxon>
        <taxon>Spermatophyta</taxon>
        <taxon>Magnoliopsida</taxon>
        <taxon>eudicotyledons</taxon>
        <taxon>Gunneridae</taxon>
        <taxon>Pentapetalae</taxon>
        <taxon>rosids</taxon>
        <taxon>fabids</taxon>
        <taxon>Fabales</taxon>
        <taxon>Fabaceae</taxon>
        <taxon>Papilionoideae</taxon>
        <taxon>50 kb inversion clade</taxon>
        <taxon>NPAAA clade</taxon>
        <taxon>indigoferoid/millettioid clade</taxon>
        <taxon>Phaseoleae</taxon>
        <taxon>Vigna</taxon>
    </lineage>
</organism>
<evidence type="ECO:0000313" key="1">
    <source>
        <dbReference type="EMBL" id="QCD89284.1"/>
    </source>
</evidence>
<dbReference type="AlphaFoldDB" id="A0A4D6LMM3"/>
<reference evidence="1 2" key="1">
    <citation type="submission" date="2019-04" db="EMBL/GenBank/DDBJ databases">
        <title>An improved genome assembly and genetic linkage map for asparagus bean, Vigna unguiculata ssp. sesquipedialis.</title>
        <authorList>
            <person name="Xia Q."/>
            <person name="Zhang R."/>
            <person name="Dong Y."/>
        </authorList>
    </citation>
    <scope>NUCLEOTIDE SEQUENCE [LARGE SCALE GENOMIC DNA]</scope>
    <source>
        <tissue evidence="1">Leaf</tissue>
    </source>
</reference>
<sequence length="62" mass="6451">MLLVAISVVASGFDRPGSKRRRDLEATVVARALGKKEGIEVLPPMKPTVVIGVVVGVPGSPE</sequence>
<dbReference type="Proteomes" id="UP000501690">
    <property type="component" value="Linkage Group LG4"/>
</dbReference>